<dbReference type="OrthoDB" id="7984201at2759"/>
<sequence>MKTTKLILLTAFASLALSQRNCDNAAQLCDVTGYSTFGNQYSDTTTQLDSGVRQLSTQVHIARNEHTKARELHVCHTSCALFDAGTLSDWLFEIRNWMDANAKDVVTVLLVNPDGIDARELESQYAEADIARYGYAPGDIRKPHAPSNEMHKTWPTLVQMIDKGHRLVSLIQPLKPDKEKAPYLLNEFDFFICQPDRPLKSKIPEMRNSGCLFLMNHFLYWQQAFRIQVPDNRNINNTNSWDGKGGLGTHIIDCSSQVTRQPTFVQVDFFNVVPAIAATDIMNKLRKPVGRKEMPEEAVVESSAATGPLGV</sequence>
<keyword evidence="1" id="KW-0732">Signal</keyword>
<organism evidence="2 3">
    <name type="scientific">Lentithecium fluviatile CBS 122367</name>
    <dbReference type="NCBI Taxonomy" id="1168545"/>
    <lineage>
        <taxon>Eukaryota</taxon>
        <taxon>Fungi</taxon>
        <taxon>Dikarya</taxon>
        <taxon>Ascomycota</taxon>
        <taxon>Pezizomycotina</taxon>
        <taxon>Dothideomycetes</taxon>
        <taxon>Pleosporomycetidae</taxon>
        <taxon>Pleosporales</taxon>
        <taxon>Massarineae</taxon>
        <taxon>Lentitheciaceae</taxon>
        <taxon>Lentithecium</taxon>
    </lineage>
</organism>
<dbReference type="Gene3D" id="3.20.20.190">
    <property type="entry name" value="Phosphatidylinositol (PI) phosphodiesterase"/>
    <property type="match status" value="1"/>
</dbReference>
<keyword evidence="3" id="KW-1185">Reference proteome</keyword>
<protein>
    <recommendedName>
        <fullName evidence="4">PLC-like phosphodiesterase</fullName>
    </recommendedName>
</protein>
<gene>
    <name evidence="2" type="ORF">K458DRAFT_442634</name>
</gene>
<evidence type="ECO:0000256" key="1">
    <source>
        <dbReference type="SAM" id="SignalP"/>
    </source>
</evidence>
<dbReference type="GO" id="GO:0008081">
    <property type="term" value="F:phosphoric diester hydrolase activity"/>
    <property type="evidence" value="ECO:0007669"/>
    <property type="project" value="InterPro"/>
</dbReference>
<dbReference type="Pfam" id="PF26146">
    <property type="entry name" value="PI-PLC_X"/>
    <property type="match status" value="1"/>
</dbReference>
<name>A0A6G1J2X0_9PLEO</name>
<dbReference type="SUPFAM" id="SSF51695">
    <property type="entry name" value="PLC-like phosphodiesterases"/>
    <property type="match status" value="1"/>
</dbReference>
<dbReference type="InterPro" id="IPR017946">
    <property type="entry name" value="PLC-like_Pdiesterase_TIM-brl"/>
</dbReference>
<dbReference type="GO" id="GO:0006629">
    <property type="term" value="P:lipid metabolic process"/>
    <property type="evidence" value="ECO:0007669"/>
    <property type="project" value="InterPro"/>
</dbReference>
<feature type="signal peptide" evidence="1">
    <location>
        <begin position="1"/>
        <end position="18"/>
    </location>
</feature>
<dbReference type="Proteomes" id="UP000799291">
    <property type="component" value="Unassembled WGS sequence"/>
</dbReference>
<evidence type="ECO:0000313" key="3">
    <source>
        <dbReference type="Proteomes" id="UP000799291"/>
    </source>
</evidence>
<dbReference type="EMBL" id="MU005580">
    <property type="protein sequence ID" value="KAF2684866.1"/>
    <property type="molecule type" value="Genomic_DNA"/>
</dbReference>
<dbReference type="InterPro" id="IPR051057">
    <property type="entry name" value="PI-PLC_domain"/>
</dbReference>
<dbReference type="AlphaFoldDB" id="A0A6G1J2X0"/>
<reference evidence="2" key="1">
    <citation type="journal article" date="2020" name="Stud. Mycol.">
        <title>101 Dothideomycetes genomes: a test case for predicting lifestyles and emergence of pathogens.</title>
        <authorList>
            <person name="Haridas S."/>
            <person name="Albert R."/>
            <person name="Binder M."/>
            <person name="Bloem J."/>
            <person name="Labutti K."/>
            <person name="Salamov A."/>
            <person name="Andreopoulos B."/>
            <person name="Baker S."/>
            <person name="Barry K."/>
            <person name="Bills G."/>
            <person name="Bluhm B."/>
            <person name="Cannon C."/>
            <person name="Castanera R."/>
            <person name="Culley D."/>
            <person name="Daum C."/>
            <person name="Ezra D."/>
            <person name="Gonzalez J."/>
            <person name="Henrissat B."/>
            <person name="Kuo A."/>
            <person name="Liang C."/>
            <person name="Lipzen A."/>
            <person name="Lutzoni F."/>
            <person name="Magnuson J."/>
            <person name="Mondo S."/>
            <person name="Nolan M."/>
            <person name="Ohm R."/>
            <person name="Pangilinan J."/>
            <person name="Park H.-J."/>
            <person name="Ramirez L."/>
            <person name="Alfaro M."/>
            <person name="Sun H."/>
            <person name="Tritt A."/>
            <person name="Yoshinaga Y."/>
            <person name="Zwiers L.-H."/>
            <person name="Turgeon B."/>
            <person name="Goodwin S."/>
            <person name="Spatafora J."/>
            <person name="Crous P."/>
            <person name="Grigoriev I."/>
        </authorList>
    </citation>
    <scope>NUCLEOTIDE SEQUENCE</scope>
    <source>
        <strain evidence="2">CBS 122367</strain>
    </source>
</reference>
<feature type="chain" id="PRO_5026028253" description="PLC-like phosphodiesterase" evidence="1">
    <location>
        <begin position="19"/>
        <end position="311"/>
    </location>
</feature>
<accession>A0A6G1J2X0</accession>
<dbReference type="PANTHER" id="PTHR13593">
    <property type="match status" value="1"/>
</dbReference>
<dbReference type="PANTHER" id="PTHR13593:SF80">
    <property type="entry name" value="PLC-LIKE PHOSPHODIESTERASE"/>
    <property type="match status" value="1"/>
</dbReference>
<evidence type="ECO:0008006" key="4">
    <source>
        <dbReference type="Google" id="ProtNLM"/>
    </source>
</evidence>
<evidence type="ECO:0000313" key="2">
    <source>
        <dbReference type="EMBL" id="KAF2684866.1"/>
    </source>
</evidence>
<proteinExistence type="predicted"/>